<keyword evidence="11 13" id="KW-0560">Oxidoreductase</keyword>
<dbReference type="InterPro" id="IPR016193">
    <property type="entry name" value="Cytidine_deaminase-like"/>
</dbReference>
<comment type="caution">
    <text evidence="18">The sequence shown here is derived from an EMBL/GenBank/DDBJ whole genome shotgun (WGS) entry which is preliminary data.</text>
</comment>
<dbReference type="InterPro" id="IPR002125">
    <property type="entry name" value="CMP_dCMP_dom"/>
</dbReference>
<comment type="pathway">
    <text evidence="3 13">Cofactor biosynthesis; riboflavin biosynthesis; 5-amino-6-(D-ribitylamino)uracil from GTP: step 3/4.</text>
</comment>
<name>A0A134BAN4_9PORP</name>
<evidence type="ECO:0000256" key="13">
    <source>
        <dbReference type="PIRNR" id="PIRNR006769"/>
    </source>
</evidence>
<feature type="binding site" evidence="15">
    <location>
        <position position="157"/>
    </location>
    <ligand>
        <name>NADP(+)</name>
        <dbReference type="ChEBI" id="CHEBI:58349"/>
    </ligand>
</feature>
<keyword evidence="8 13" id="KW-0378">Hydrolase</keyword>
<feature type="binding site" evidence="16">
    <location>
        <position position="78"/>
    </location>
    <ligand>
        <name>Zn(2+)</name>
        <dbReference type="ChEBI" id="CHEBI:29105"/>
        <note>catalytic</note>
    </ligand>
</feature>
<dbReference type="PROSITE" id="PS51747">
    <property type="entry name" value="CYT_DCMP_DEAMINASES_2"/>
    <property type="match status" value="1"/>
</dbReference>
<feature type="binding site" evidence="15">
    <location>
        <position position="293"/>
    </location>
    <ligand>
        <name>substrate</name>
    </ligand>
</feature>
<dbReference type="Gene3D" id="3.40.140.10">
    <property type="entry name" value="Cytidine Deaminase, domain 2"/>
    <property type="match status" value="1"/>
</dbReference>
<evidence type="ECO:0000256" key="8">
    <source>
        <dbReference type="ARBA" id="ARBA00022801"/>
    </source>
</evidence>
<evidence type="ECO:0000256" key="3">
    <source>
        <dbReference type="ARBA" id="ARBA00004910"/>
    </source>
</evidence>
<feature type="binding site" evidence="16">
    <location>
        <position position="51"/>
    </location>
    <ligand>
        <name>Zn(2+)</name>
        <dbReference type="ChEBI" id="CHEBI:29105"/>
        <note>catalytic</note>
    </ligand>
</feature>
<dbReference type="EMBL" id="LSDK01000050">
    <property type="protein sequence ID" value="KXB77023.1"/>
    <property type="molecule type" value="Genomic_DNA"/>
</dbReference>
<evidence type="ECO:0000256" key="16">
    <source>
        <dbReference type="PIRSR" id="PIRSR006769-3"/>
    </source>
</evidence>
<dbReference type="InterPro" id="IPR050765">
    <property type="entry name" value="Riboflavin_Biosynth_HTPR"/>
</dbReference>
<evidence type="ECO:0000256" key="14">
    <source>
        <dbReference type="PIRSR" id="PIRSR006769-1"/>
    </source>
</evidence>
<keyword evidence="12" id="KW-0511">Multifunctional enzyme</keyword>
<feature type="active site" description="Proton donor" evidence="14">
    <location>
        <position position="53"/>
    </location>
</feature>
<dbReference type="SUPFAM" id="SSF53927">
    <property type="entry name" value="Cytidine deaminase-like"/>
    <property type="match status" value="1"/>
</dbReference>
<comment type="pathway">
    <text evidence="2 13">Cofactor biosynthesis; riboflavin biosynthesis; 5-amino-6-(D-ribitylamino)uracil from GTP: step 2/4.</text>
</comment>
<comment type="catalytic activity">
    <reaction evidence="13">
        <text>5-amino-6-(5-phospho-D-ribitylamino)uracil + NADP(+) = 5-amino-6-(5-phospho-D-ribosylamino)uracil + NADPH + H(+)</text>
        <dbReference type="Rhea" id="RHEA:17845"/>
        <dbReference type="ChEBI" id="CHEBI:15378"/>
        <dbReference type="ChEBI" id="CHEBI:57783"/>
        <dbReference type="ChEBI" id="CHEBI:58349"/>
        <dbReference type="ChEBI" id="CHEBI:58421"/>
        <dbReference type="ChEBI" id="CHEBI:58453"/>
        <dbReference type="EC" id="1.1.1.193"/>
    </reaction>
</comment>
<dbReference type="PANTHER" id="PTHR38011:SF7">
    <property type="entry name" value="2,5-DIAMINO-6-RIBOSYLAMINO-4(3H)-PYRIMIDINONE 5'-PHOSPHATE REDUCTASE"/>
    <property type="match status" value="1"/>
</dbReference>
<organism evidence="18 19">
    <name type="scientific">Porphyromonas somerae</name>
    <dbReference type="NCBI Taxonomy" id="322095"/>
    <lineage>
        <taxon>Bacteria</taxon>
        <taxon>Pseudomonadati</taxon>
        <taxon>Bacteroidota</taxon>
        <taxon>Bacteroidia</taxon>
        <taxon>Bacteroidales</taxon>
        <taxon>Porphyromonadaceae</taxon>
        <taxon>Porphyromonas</taxon>
    </lineage>
</organism>
<dbReference type="Proteomes" id="UP000070224">
    <property type="component" value="Unassembled WGS sequence"/>
</dbReference>
<evidence type="ECO:0000256" key="6">
    <source>
        <dbReference type="ARBA" id="ARBA00022619"/>
    </source>
</evidence>
<dbReference type="Pfam" id="PF00383">
    <property type="entry name" value="dCMP_cyt_deam_1"/>
    <property type="match status" value="1"/>
</dbReference>
<accession>A0A134BAN4</accession>
<dbReference type="InterPro" id="IPR024072">
    <property type="entry name" value="DHFR-like_dom_sf"/>
</dbReference>
<evidence type="ECO:0000256" key="1">
    <source>
        <dbReference type="ARBA" id="ARBA00002151"/>
    </source>
</evidence>
<protein>
    <recommendedName>
        <fullName evidence="13">Riboflavin biosynthesis protein RibD</fullName>
    </recommendedName>
    <domain>
        <recommendedName>
            <fullName evidence="13">Diaminohydroxyphosphoribosylaminopyrimidine deaminase</fullName>
            <shortName evidence="13">DRAP deaminase</shortName>
            <ecNumber evidence="13">3.5.4.26</ecNumber>
        </recommendedName>
        <alternativeName>
            <fullName evidence="13">Riboflavin-specific deaminase</fullName>
        </alternativeName>
    </domain>
    <domain>
        <recommendedName>
            <fullName evidence="13">5-amino-6-(5-phosphoribosylamino)uracil reductase</fullName>
            <ecNumber evidence="13">1.1.1.193</ecNumber>
        </recommendedName>
        <alternativeName>
            <fullName evidence="13">HTP reductase</fullName>
        </alternativeName>
    </domain>
</protein>
<evidence type="ECO:0000256" key="11">
    <source>
        <dbReference type="ARBA" id="ARBA00023002"/>
    </source>
</evidence>
<dbReference type="GO" id="GO:0008835">
    <property type="term" value="F:diaminohydroxyphosphoribosylaminopyrimidine deaminase activity"/>
    <property type="evidence" value="ECO:0007669"/>
    <property type="project" value="UniProtKB-EC"/>
</dbReference>
<comment type="similarity">
    <text evidence="5 13">In the C-terminal section; belongs to the HTP reductase family.</text>
</comment>
<dbReference type="RefSeq" id="WP_060935122.1">
    <property type="nucleotide sequence ID" value="NZ_KQ960432.1"/>
</dbReference>
<dbReference type="Gene3D" id="3.40.430.10">
    <property type="entry name" value="Dihydrofolate Reductase, subunit A"/>
    <property type="match status" value="1"/>
</dbReference>
<evidence type="ECO:0000313" key="18">
    <source>
        <dbReference type="EMBL" id="KXB77023.1"/>
    </source>
</evidence>
<dbReference type="PATRIC" id="fig|322095.3.peg.672"/>
<feature type="binding site" evidence="15">
    <location>
        <position position="207"/>
    </location>
    <ligand>
        <name>NADP(+)</name>
        <dbReference type="ChEBI" id="CHEBI:58349"/>
    </ligand>
</feature>
<evidence type="ECO:0000256" key="10">
    <source>
        <dbReference type="ARBA" id="ARBA00022857"/>
    </source>
</evidence>
<feature type="binding site" evidence="15">
    <location>
        <position position="203"/>
    </location>
    <ligand>
        <name>substrate</name>
    </ligand>
</feature>
<comment type="similarity">
    <text evidence="4 13">In the N-terminal section; belongs to the cytidine and deoxycytidylate deaminase family.</text>
</comment>
<feature type="binding site" evidence="16">
    <location>
        <position position="87"/>
    </location>
    <ligand>
        <name>Zn(2+)</name>
        <dbReference type="ChEBI" id="CHEBI:29105"/>
        <note>catalytic</note>
    </ligand>
</feature>
<dbReference type="UniPathway" id="UPA00275">
    <property type="reaction ID" value="UER00401"/>
</dbReference>
<dbReference type="GO" id="GO:0008703">
    <property type="term" value="F:5-amino-6-(5-phosphoribosylamino)uracil reductase activity"/>
    <property type="evidence" value="ECO:0007669"/>
    <property type="project" value="UniProtKB-EC"/>
</dbReference>
<comment type="function">
    <text evidence="1 13">Converts 2,5-diamino-6-(ribosylamino)-4(3h)-pyrimidinone 5'-phosphate into 5-amino-6-(ribosylamino)-2,4(1h,3h)-pyrimidinedione 5'-phosphate.</text>
</comment>
<keyword evidence="7 13" id="KW-0479">Metal-binding</keyword>
<keyword evidence="9 13" id="KW-0862">Zinc</keyword>
<keyword evidence="19" id="KW-1185">Reference proteome</keyword>
<dbReference type="GO" id="GO:0009231">
    <property type="term" value="P:riboflavin biosynthetic process"/>
    <property type="evidence" value="ECO:0007669"/>
    <property type="project" value="UniProtKB-UniPathway"/>
</dbReference>
<feature type="binding site" evidence="15">
    <location>
        <begin position="295"/>
        <end position="301"/>
    </location>
    <ligand>
        <name>NADP(+)</name>
        <dbReference type="ChEBI" id="CHEBI:58349"/>
    </ligand>
</feature>
<feature type="domain" description="CMP/dCMP-type deaminase" evidence="17">
    <location>
        <begin position="2"/>
        <end position="126"/>
    </location>
</feature>
<evidence type="ECO:0000256" key="7">
    <source>
        <dbReference type="ARBA" id="ARBA00022723"/>
    </source>
</evidence>
<dbReference type="EC" id="1.1.1.193" evidence="13"/>
<gene>
    <name evidence="18" type="ORF">HMPREF3185_00679</name>
</gene>
<dbReference type="PANTHER" id="PTHR38011">
    <property type="entry name" value="DIHYDROFOLATE REDUCTASE FAMILY PROTEIN (AFU_ORTHOLOGUE AFUA_8G06820)"/>
    <property type="match status" value="1"/>
</dbReference>
<dbReference type="SUPFAM" id="SSF53597">
    <property type="entry name" value="Dihydrofolate reductase-like"/>
    <property type="match status" value="1"/>
</dbReference>
<sequence>MTDDERYMRRALDLAALGTGYTSPNPVVGAVIVHSGRIIGEGYHHRSGQPHAEVMAIRSVKERNLLPESTIYVTLEPCSHYGKTPPCADLILQERIPRVVVAIPDPFPRVAGSGLERLRQAGVEVIVGVLADEALRLNAPFITAHTQHRPLVTLKWAQSLDGFIDRSRTNNTEAPVLFSSPLRQREIHRERMHHDAILVGYRTALLDDPQLTNRLWYGASPIRVVLDPQLALPSTLRLFTDGLAPTWVVYLEGAGVPQPREGVRYLPLSGERIEPKQLLHRLYEEGILSLLIEGGAATLSSFLSLGLYDRLLVEVASKTLGEGVPAPAIPSALS</sequence>
<evidence type="ECO:0000256" key="12">
    <source>
        <dbReference type="ARBA" id="ARBA00023268"/>
    </source>
</evidence>
<dbReference type="FunFam" id="3.40.140.10:FF:000025">
    <property type="entry name" value="Riboflavin biosynthesis protein RibD"/>
    <property type="match status" value="1"/>
</dbReference>
<dbReference type="PROSITE" id="PS00903">
    <property type="entry name" value="CYT_DCMP_DEAMINASES_1"/>
    <property type="match status" value="1"/>
</dbReference>
<dbReference type="PIRSF" id="PIRSF006769">
    <property type="entry name" value="RibD"/>
    <property type="match status" value="1"/>
</dbReference>
<dbReference type="GO" id="GO:0008270">
    <property type="term" value="F:zinc ion binding"/>
    <property type="evidence" value="ECO:0007669"/>
    <property type="project" value="InterPro"/>
</dbReference>
<dbReference type="AlphaFoldDB" id="A0A134BAN4"/>
<proteinExistence type="inferred from homology"/>
<keyword evidence="6 13" id="KW-0686">Riboflavin biosynthesis</keyword>
<dbReference type="InterPro" id="IPR002734">
    <property type="entry name" value="RibDG_C"/>
</dbReference>
<dbReference type="EC" id="3.5.4.26" evidence="13"/>
<dbReference type="InterPro" id="IPR016192">
    <property type="entry name" value="APOBEC/CMP_deaminase_Zn-bd"/>
</dbReference>
<dbReference type="STRING" id="322095.HMPREF3185_00679"/>
<evidence type="ECO:0000259" key="17">
    <source>
        <dbReference type="PROSITE" id="PS51747"/>
    </source>
</evidence>
<feature type="binding site" evidence="15">
    <location>
        <position position="211"/>
    </location>
    <ligand>
        <name>substrate</name>
    </ligand>
</feature>
<dbReference type="NCBIfam" id="TIGR00326">
    <property type="entry name" value="eubact_ribD"/>
    <property type="match status" value="1"/>
</dbReference>
<dbReference type="CDD" id="cd01284">
    <property type="entry name" value="Riboflavin_deaminase-reductase"/>
    <property type="match status" value="1"/>
</dbReference>
<evidence type="ECO:0000256" key="15">
    <source>
        <dbReference type="PIRSR" id="PIRSR006769-2"/>
    </source>
</evidence>
<feature type="binding site" evidence="15">
    <location>
        <position position="191"/>
    </location>
    <ligand>
        <name>substrate</name>
    </ligand>
</feature>
<dbReference type="OrthoDB" id="9800865at2"/>
<feature type="binding site" evidence="15">
    <location>
        <position position="214"/>
    </location>
    <ligand>
        <name>substrate</name>
    </ligand>
</feature>
<comment type="catalytic activity">
    <reaction evidence="13">
        <text>2,5-diamino-6-hydroxy-4-(5-phosphoribosylamino)-pyrimidine + H2O + H(+) = 5-amino-6-(5-phospho-D-ribosylamino)uracil + NH4(+)</text>
        <dbReference type="Rhea" id="RHEA:21868"/>
        <dbReference type="ChEBI" id="CHEBI:15377"/>
        <dbReference type="ChEBI" id="CHEBI:15378"/>
        <dbReference type="ChEBI" id="CHEBI:28938"/>
        <dbReference type="ChEBI" id="CHEBI:58453"/>
        <dbReference type="ChEBI" id="CHEBI:58614"/>
        <dbReference type="EC" id="3.5.4.26"/>
    </reaction>
</comment>
<evidence type="ECO:0000256" key="4">
    <source>
        <dbReference type="ARBA" id="ARBA00005259"/>
    </source>
</evidence>
<keyword evidence="10 13" id="KW-0521">NADP</keyword>
<comment type="cofactor">
    <cofactor evidence="13 16">
        <name>Zn(2+)</name>
        <dbReference type="ChEBI" id="CHEBI:29105"/>
    </cofactor>
    <text evidence="13 16">Binds 1 zinc ion.</text>
</comment>
<evidence type="ECO:0000256" key="2">
    <source>
        <dbReference type="ARBA" id="ARBA00004882"/>
    </source>
</evidence>
<evidence type="ECO:0000256" key="9">
    <source>
        <dbReference type="ARBA" id="ARBA00022833"/>
    </source>
</evidence>
<reference evidence="19" key="1">
    <citation type="submission" date="2016-01" db="EMBL/GenBank/DDBJ databases">
        <authorList>
            <person name="Mitreva M."/>
            <person name="Pepin K.H."/>
            <person name="Mihindukulasuriya K.A."/>
            <person name="Fulton R."/>
            <person name="Fronick C."/>
            <person name="O'Laughlin M."/>
            <person name="Miner T."/>
            <person name="Herter B."/>
            <person name="Rosa B.A."/>
            <person name="Cordes M."/>
            <person name="Tomlinson C."/>
            <person name="Wollam A."/>
            <person name="Palsikar V.B."/>
            <person name="Mardis E.R."/>
            <person name="Wilson R.K."/>
        </authorList>
    </citation>
    <scope>NUCLEOTIDE SEQUENCE [LARGE SCALE GENOMIC DNA]</scope>
    <source>
        <strain evidence="19">KA00683</strain>
    </source>
</reference>
<evidence type="ECO:0000313" key="19">
    <source>
        <dbReference type="Proteomes" id="UP000070224"/>
    </source>
</evidence>
<dbReference type="InterPro" id="IPR004794">
    <property type="entry name" value="Eubact_RibD"/>
</dbReference>
<dbReference type="Pfam" id="PF01872">
    <property type="entry name" value="RibD_C"/>
    <property type="match status" value="1"/>
</dbReference>
<evidence type="ECO:0000256" key="5">
    <source>
        <dbReference type="ARBA" id="ARBA00007417"/>
    </source>
</evidence>